<dbReference type="NCBIfam" id="TIGR01764">
    <property type="entry name" value="excise"/>
    <property type="match status" value="1"/>
</dbReference>
<feature type="domain" description="Helix-turn-helix" evidence="1">
    <location>
        <begin position="13"/>
        <end position="59"/>
    </location>
</feature>
<dbReference type="OrthoDB" id="3699088at2"/>
<evidence type="ECO:0000259" key="1">
    <source>
        <dbReference type="Pfam" id="PF12728"/>
    </source>
</evidence>
<dbReference type="Proteomes" id="UP000298860">
    <property type="component" value="Unassembled WGS sequence"/>
</dbReference>
<name>A0A4D4JD03_9PSEU</name>
<dbReference type="AlphaFoldDB" id="A0A4D4JD03"/>
<dbReference type="Pfam" id="PF12728">
    <property type="entry name" value="HTH_17"/>
    <property type="match status" value="1"/>
</dbReference>
<proteinExistence type="predicted"/>
<evidence type="ECO:0000313" key="2">
    <source>
        <dbReference type="EMBL" id="GDY33272.1"/>
    </source>
</evidence>
<dbReference type="GO" id="GO:0003677">
    <property type="term" value="F:DNA binding"/>
    <property type="evidence" value="ECO:0007669"/>
    <property type="project" value="InterPro"/>
</dbReference>
<gene>
    <name evidence="2" type="ORF">GTS_49050</name>
</gene>
<accession>A0A4D4JD03</accession>
<dbReference type="InterPro" id="IPR010093">
    <property type="entry name" value="SinI_DNA-bd"/>
</dbReference>
<dbReference type="EMBL" id="BJFL01000038">
    <property type="protein sequence ID" value="GDY33272.1"/>
    <property type="molecule type" value="Genomic_DNA"/>
</dbReference>
<sequence length="73" mass="8021">MRNAMPNGGRSNYFTVREAATVLNVNTDTISRAVRVGTMRAVRRRGRLVIPANALVRLLGRPTDDGRKSGSRP</sequence>
<evidence type="ECO:0000313" key="3">
    <source>
        <dbReference type="Proteomes" id="UP000298860"/>
    </source>
</evidence>
<protein>
    <recommendedName>
        <fullName evidence="1">Helix-turn-helix domain-containing protein</fullName>
    </recommendedName>
</protein>
<comment type="caution">
    <text evidence="2">The sequence shown here is derived from an EMBL/GenBank/DDBJ whole genome shotgun (WGS) entry which is preliminary data.</text>
</comment>
<keyword evidence="3" id="KW-1185">Reference proteome</keyword>
<organism evidence="2 3">
    <name type="scientific">Gandjariella thermophila</name>
    <dbReference type="NCBI Taxonomy" id="1931992"/>
    <lineage>
        <taxon>Bacteria</taxon>
        <taxon>Bacillati</taxon>
        <taxon>Actinomycetota</taxon>
        <taxon>Actinomycetes</taxon>
        <taxon>Pseudonocardiales</taxon>
        <taxon>Pseudonocardiaceae</taxon>
        <taxon>Gandjariella</taxon>
    </lineage>
</organism>
<reference evidence="3" key="1">
    <citation type="submission" date="2019-04" db="EMBL/GenBank/DDBJ databases">
        <title>Draft genome sequence of Pseudonocardiaceae bacterium SL3-2-4.</title>
        <authorList>
            <person name="Ningsih F."/>
            <person name="Yokota A."/>
            <person name="Sakai Y."/>
            <person name="Nanatani K."/>
            <person name="Yabe S."/>
            <person name="Oetari A."/>
            <person name="Sjamsuridzal W."/>
        </authorList>
    </citation>
    <scope>NUCLEOTIDE SEQUENCE [LARGE SCALE GENOMIC DNA]</scope>
    <source>
        <strain evidence="3">SL3-2-4</strain>
    </source>
</reference>
<dbReference type="InterPro" id="IPR041657">
    <property type="entry name" value="HTH_17"/>
</dbReference>